<protein>
    <recommendedName>
        <fullName evidence="3">Orphan protein</fullName>
    </recommendedName>
</protein>
<dbReference type="Proteomes" id="UP000076661">
    <property type="component" value="Unassembled WGS sequence"/>
</dbReference>
<reference evidence="1 2" key="1">
    <citation type="submission" date="2013-07" db="EMBL/GenBank/DDBJ databases">
        <title>Comparative Genomic and Metabolomic Analysis of Twelve Strains of Pseudoalteromonas luteoviolacea.</title>
        <authorList>
            <person name="Vynne N.G."/>
            <person name="Mansson M."/>
            <person name="Gram L."/>
        </authorList>
    </citation>
    <scope>NUCLEOTIDE SEQUENCE [LARGE SCALE GENOMIC DNA]</scope>
    <source>
        <strain evidence="1 2">S4060-1</strain>
    </source>
</reference>
<evidence type="ECO:0000313" key="1">
    <source>
        <dbReference type="EMBL" id="KZN67928.1"/>
    </source>
</evidence>
<dbReference type="PATRIC" id="fig|1365257.3.peg.1828"/>
<dbReference type="RefSeq" id="WP_063380762.1">
    <property type="nucleotide sequence ID" value="NZ_AUXX01000011.1"/>
</dbReference>
<evidence type="ECO:0000313" key="2">
    <source>
        <dbReference type="Proteomes" id="UP000076661"/>
    </source>
</evidence>
<dbReference type="AlphaFoldDB" id="A0A162CHC4"/>
<evidence type="ECO:0008006" key="3">
    <source>
        <dbReference type="Google" id="ProtNLM"/>
    </source>
</evidence>
<name>A0A162CHC4_9GAMM</name>
<accession>A0A162CHC4</accession>
<proteinExistence type="predicted"/>
<gene>
    <name evidence="1" type="ORF">N478_17030</name>
</gene>
<dbReference type="PROSITE" id="PS51257">
    <property type="entry name" value="PROKAR_LIPOPROTEIN"/>
    <property type="match status" value="1"/>
</dbReference>
<sequence length="78" mass="8847">MRTALPFLFVTLVACSNQNNSPELNQCAQQNYQCEQNCNLSSTEQTMTRQICSGECVEKYNNCKAQAEELSKIRTGQY</sequence>
<comment type="caution">
    <text evidence="1">The sequence shown here is derived from an EMBL/GenBank/DDBJ whole genome shotgun (WGS) entry which is preliminary data.</text>
</comment>
<organism evidence="1 2">
    <name type="scientific">Pseudoalteromonas luteoviolacea S4060-1</name>
    <dbReference type="NCBI Taxonomy" id="1365257"/>
    <lineage>
        <taxon>Bacteria</taxon>
        <taxon>Pseudomonadati</taxon>
        <taxon>Pseudomonadota</taxon>
        <taxon>Gammaproteobacteria</taxon>
        <taxon>Alteromonadales</taxon>
        <taxon>Pseudoalteromonadaceae</taxon>
        <taxon>Pseudoalteromonas</taxon>
    </lineage>
</organism>
<dbReference type="EMBL" id="AUXX01000011">
    <property type="protein sequence ID" value="KZN67928.1"/>
    <property type="molecule type" value="Genomic_DNA"/>
</dbReference>